<dbReference type="SUPFAM" id="SSF53474">
    <property type="entry name" value="alpha/beta-Hydrolases"/>
    <property type="match status" value="1"/>
</dbReference>
<evidence type="ECO:0000256" key="10">
    <source>
        <dbReference type="ARBA" id="ARBA00048513"/>
    </source>
</evidence>
<comment type="catalytic activity">
    <reaction evidence="8">
        <text>1-octadecanoyl-2-(4Z,7Z,10Z,13Z,16Z,19Z-docosahexaenoyl)-sn-glycerol + H2O = 2-(4Z,7Z,10Z,13Z,16Z,19Z-docosahexaenoyl)-glycerol + octadecanoate + H(+)</text>
        <dbReference type="Rhea" id="RHEA:77107"/>
        <dbReference type="ChEBI" id="CHEBI:15377"/>
        <dbReference type="ChEBI" id="CHEBI:15378"/>
        <dbReference type="ChEBI" id="CHEBI:25629"/>
        <dbReference type="ChEBI" id="CHEBI:77129"/>
        <dbReference type="ChEBI" id="CHEBI:186738"/>
    </reaction>
</comment>
<evidence type="ECO:0000256" key="4">
    <source>
        <dbReference type="ARBA" id="ARBA00042703"/>
    </source>
</evidence>
<evidence type="ECO:0000256" key="9">
    <source>
        <dbReference type="ARBA" id="ARBA00048504"/>
    </source>
</evidence>
<dbReference type="Ensembl" id="ENSZALT00000005421.1">
    <property type="protein sequence ID" value="ENSZALP00000003391.1"/>
    <property type="gene ID" value="ENSZALG00000003406.1"/>
</dbReference>
<dbReference type="GO" id="GO:0005739">
    <property type="term" value="C:mitochondrion"/>
    <property type="evidence" value="ECO:0007669"/>
    <property type="project" value="TreeGrafter"/>
</dbReference>
<evidence type="ECO:0000259" key="12">
    <source>
        <dbReference type="Pfam" id="PF00561"/>
    </source>
</evidence>
<dbReference type="InterPro" id="IPR000073">
    <property type="entry name" value="AB_hydrolase_1"/>
</dbReference>
<comment type="catalytic activity">
    <reaction evidence="10">
        <text>1-octadecanoyl-2-(9Z-octadecenoyl)-sn-glycerol + H2O = 2-(9Z-octadecenoyl)-glycerol + octadecanoate + H(+)</text>
        <dbReference type="Rhea" id="RHEA:77103"/>
        <dbReference type="ChEBI" id="CHEBI:15377"/>
        <dbReference type="ChEBI" id="CHEBI:15378"/>
        <dbReference type="ChEBI" id="CHEBI:25629"/>
        <dbReference type="ChEBI" id="CHEBI:73990"/>
        <dbReference type="ChEBI" id="CHEBI:75468"/>
    </reaction>
</comment>
<evidence type="ECO:0000256" key="1">
    <source>
        <dbReference type="ARBA" id="ARBA00008645"/>
    </source>
</evidence>
<evidence type="ECO:0000256" key="7">
    <source>
        <dbReference type="ARBA" id="ARBA00044064"/>
    </source>
</evidence>
<dbReference type="Gene3D" id="3.40.50.1820">
    <property type="entry name" value="alpha/beta hydrolase"/>
    <property type="match status" value="1"/>
</dbReference>
<evidence type="ECO:0000256" key="5">
    <source>
        <dbReference type="ARBA" id="ARBA00043667"/>
    </source>
</evidence>
<dbReference type="PANTHER" id="PTHR46118:SF4">
    <property type="entry name" value="PROTEIN ABHD11"/>
    <property type="match status" value="1"/>
</dbReference>
<keyword evidence="2" id="KW-0378">Hydrolase</keyword>
<dbReference type="GO" id="GO:0052689">
    <property type="term" value="F:carboxylic ester hydrolase activity"/>
    <property type="evidence" value="ECO:0007669"/>
    <property type="project" value="TreeGrafter"/>
</dbReference>
<comment type="catalytic activity">
    <reaction evidence="5">
        <text>a 1,2-diacyl-sn-glycerol + H2O = a 2-acylglycerol + a fatty acid + H(+)</text>
        <dbReference type="Rhea" id="RHEA:33275"/>
        <dbReference type="ChEBI" id="CHEBI:15377"/>
        <dbReference type="ChEBI" id="CHEBI:15378"/>
        <dbReference type="ChEBI" id="CHEBI:17389"/>
        <dbReference type="ChEBI" id="CHEBI:17815"/>
        <dbReference type="ChEBI" id="CHEBI:28868"/>
        <dbReference type="EC" id="3.1.1.116"/>
    </reaction>
</comment>
<evidence type="ECO:0000313" key="14">
    <source>
        <dbReference type="Proteomes" id="UP000694413"/>
    </source>
</evidence>
<comment type="similarity">
    <text evidence="1">Belongs to the AB hydrolase superfamily.</text>
</comment>
<evidence type="ECO:0000256" key="11">
    <source>
        <dbReference type="ARBA" id="ARBA00048919"/>
    </source>
</evidence>
<comment type="catalytic activity">
    <reaction evidence="6">
        <text>a 1,3-diacyl-sn-glycerol + H2O = a 1-acyl-sn-glycerol + a fatty acid + H(+)</text>
        <dbReference type="Rhea" id="RHEA:38503"/>
        <dbReference type="ChEBI" id="CHEBI:15377"/>
        <dbReference type="ChEBI" id="CHEBI:15378"/>
        <dbReference type="ChEBI" id="CHEBI:28868"/>
        <dbReference type="ChEBI" id="CHEBI:64683"/>
        <dbReference type="ChEBI" id="CHEBI:77272"/>
    </reaction>
</comment>
<evidence type="ECO:0000256" key="6">
    <source>
        <dbReference type="ARBA" id="ARBA00043742"/>
    </source>
</evidence>
<evidence type="ECO:0000256" key="2">
    <source>
        <dbReference type="ARBA" id="ARBA00022801"/>
    </source>
</evidence>
<dbReference type="Proteomes" id="UP000694413">
    <property type="component" value="Unassembled WGS sequence"/>
</dbReference>
<dbReference type="AlphaFoldDB" id="A0A8D2QAZ4"/>
<dbReference type="Pfam" id="PF00561">
    <property type="entry name" value="Abhydrolase_1"/>
    <property type="match status" value="1"/>
</dbReference>
<dbReference type="PANTHER" id="PTHR46118">
    <property type="entry name" value="PROTEIN ABHD11"/>
    <property type="match status" value="1"/>
</dbReference>
<name>A0A8D2QAZ4_ZONAL</name>
<organism evidence="13 14">
    <name type="scientific">Zonotrichia albicollis</name>
    <name type="common">White-throated sparrow</name>
    <name type="synonym">Fringilla albicollis</name>
    <dbReference type="NCBI Taxonomy" id="44394"/>
    <lineage>
        <taxon>Eukaryota</taxon>
        <taxon>Metazoa</taxon>
        <taxon>Chordata</taxon>
        <taxon>Craniata</taxon>
        <taxon>Vertebrata</taxon>
        <taxon>Euteleostomi</taxon>
        <taxon>Archelosauria</taxon>
        <taxon>Archosauria</taxon>
        <taxon>Dinosauria</taxon>
        <taxon>Saurischia</taxon>
        <taxon>Theropoda</taxon>
        <taxon>Coelurosauria</taxon>
        <taxon>Aves</taxon>
        <taxon>Neognathae</taxon>
        <taxon>Neoaves</taxon>
        <taxon>Telluraves</taxon>
        <taxon>Australaves</taxon>
        <taxon>Passeriformes</taxon>
        <taxon>Passerellidae</taxon>
        <taxon>Zonotrichia</taxon>
    </lineage>
</organism>
<evidence type="ECO:0000256" key="3">
    <source>
        <dbReference type="ARBA" id="ARBA00026104"/>
    </source>
</evidence>
<protein>
    <recommendedName>
        <fullName evidence="7">sn-1-specific diacylglycerol lipase ABHD11</fullName>
        <ecNumber evidence="3">3.1.1.116</ecNumber>
    </recommendedName>
    <alternativeName>
        <fullName evidence="4">Alpha/beta hydrolase domain-containing protein 11</fullName>
    </alternativeName>
</protein>
<dbReference type="InterPro" id="IPR029058">
    <property type="entry name" value="AB_hydrolase_fold"/>
</dbReference>
<feature type="domain" description="AB hydrolase-1" evidence="12">
    <location>
        <begin position="100"/>
        <end position="190"/>
    </location>
</feature>
<reference evidence="13" key="2">
    <citation type="submission" date="2025-09" db="UniProtKB">
        <authorList>
            <consortium name="Ensembl"/>
        </authorList>
    </citation>
    <scope>IDENTIFICATION</scope>
</reference>
<comment type="catalytic activity">
    <reaction evidence="11">
        <text>1-octadecanoyl-2-(5Z,8Z,11Z,14Z-eicosatetraenoyl)-sn-glycerol + H2O = 2-(5Z,8Z,11Z,14Z-eicosatetraenoyl)-glycerol + octadecanoate + H(+)</text>
        <dbReference type="Rhea" id="RHEA:38507"/>
        <dbReference type="ChEBI" id="CHEBI:15377"/>
        <dbReference type="ChEBI" id="CHEBI:15378"/>
        <dbReference type="ChEBI" id="CHEBI:25629"/>
        <dbReference type="ChEBI" id="CHEBI:52392"/>
        <dbReference type="ChEBI" id="CHEBI:75728"/>
    </reaction>
</comment>
<dbReference type="EC" id="3.1.1.116" evidence="3"/>
<reference evidence="13" key="1">
    <citation type="submission" date="2025-08" db="UniProtKB">
        <authorList>
            <consortium name="Ensembl"/>
        </authorList>
    </citation>
    <scope>IDENTIFICATION</scope>
</reference>
<evidence type="ECO:0000313" key="13">
    <source>
        <dbReference type="Ensembl" id="ENSZALP00000003391.1"/>
    </source>
</evidence>
<sequence length="210" mass="22234">MLGTLAAPTWPRVIAVALAQPTSSSAPRGAEFTPGCPCRAWHLGPAGVLWPRAQRVSVVPGTPCGPSSLPPCTSGHAPFLSPCSAVPLTHVEVEGRRDRPPLVLLHGLFGSHSNFQTVAKTLAQHTGMGQGHVLTVDARNHGSSPHSPMMTYEAMSLDVQHLLSRLGITKCILVGHSMGGKTAMTLALQRVNTFLSPPWVTLPRQRGWAG</sequence>
<comment type="catalytic activity">
    <reaction evidence="9">
        <text>1,2-didecanoylglycerol + H2O = decanoylglycerol + decanoate + H(+)</text>
        <dbReference type="Rhea" id="RHEA:48596"/>
        <dbReference type="ChEBI" id="CHEBI:11152"/>
        <dbReference type="ChEBI" id="CHEBI:15377"/>
        <dbReference type="ChEBI" id="CHEBI:15378"/>
        <dbReference type="ChEBI" id="CHEBI:27689"/>
        <dbReference type="ChEBI" id="CHEBI:90605"/>
    </reaction>
</comment>
<accession>A0A8D2QAZ4</accession>
<keyword evidence="14" id="KW-1185">Reference proteome</keyword>
<evidence type="ECO:0000256" key="8">
    <source>
        <dbReference type="ARBA" id="ARBA00048283"/>
    </source>
</evidence>
<proteinExistence type="inferred from homology"/>